<comment type="caution">
    <text evidence="9">The sequence shown here is derived from an EMBL/GenBank/DDBJ whole genome shotgun (WGS) entry which is preliminary data.</text>
</comment>
<organism evidence="9">
    <name type="scientific">Caldiarchaeum subterraneum</name>
    <dbReference type="NCBI Taxonomy" id="311458"/>
    <lineage>
        <taxon>Archaea</taxon>
        <taxon>Nitrososphaerota</taxon>
        <taxon>Candidatus Caldarchaeales</taxon>
        <taxon>Candidatus Caldarchaeaceae</taxon>
        <taxon>Candidatus Caldarchaeum</taxon>
    </lineage>
</organism>
<evidence type="ECO:0000256" key="7">
    <source>
        <dbReference type="ARBA" id="ARBA00023136"/>
    </source>
</evidence>
<dbReference type="EMBL" id="DRXH01000051">
    <property type="protein sequence ID" value="HHM43949.1"/>
    <property type="molecule type" value="Genomic_DNA"/>
</dbReference>
<feature type="transmembrane region" description="Helical" evidence="8">
    <location>
        <begin position="83"/>
        <end position="109"/>
    </location>
</feature>
<feature type="transmembrane region" description="Helical" evidence="8">
    <location>
        <begin position="130"/>
        <end position="151"/>
    </location>
</feature>
<reference evidence="9" key="1">
    <citation type="journal article" date="2020" name="mSystems">
        <title>Genome- and Community-Level Interaction Insights into Carbon Utilization and Element Cycling Functions of Hydrothermarchaeota in Hydrothermal Sediment.</title>
        <authorList>
            <person name="Zhou Z."/>
            <person name="Liu Y."/>
            <person name="Xu W."/>
            <person name="Pan J."/>
            <person name="Luo Z.H."/>
            <person name="Li M."/>
        </authorList>
    </citation>
    <scope>NUCLEOTIDE SEQUENCE [LARGE SCALE GENOMIC DNA]</scope>
    <source>
        <strain evidence="9">SpSt-1074</strain>
    </source>
</reference>
<name>A0A7J3VSC7_CALS0</name>
<evidence type="ECO:0000313" key="9">
    <source>
        <dbReference type="EMBL" id="HHM43949.1"/>
    </source>
</evidence>
<keyword evidence="2" id="KW-0349">Heme</keyword>
<dbReference type="GO" id="GO:0046872">
    <property type="term" value="F:metal ion binding"/>
    <property type="evidence" value="ECO:0007669"/>
    <property type="project" value="UniProtKB-KW"/>
</dbReference>
<accession>A0A7J3VSC7</accession>
<sequence length="156" mass="17543">MSLLVNALKTWLLPLRYGVERWSYTLQRVSGVAITLYFVAHVVETGNVVGGAAVWSVPPYEFAERVWNETKTFLANPLFDAGLAVLAFMIFFHTVNGVRLFLAHFGITLGKPGRPEYPYRAASMSRPQRVLFWLSVILAVAAMVYAVDVFFKVLQL</sequence>
<evidence type="ECO:0000256" key="2">
    <source>
        <dbReference type="ARBA" id="ARBA00022617"/>
    </source>
</evidence>
<evidence type="ECO:0000256" key="5">
    <source>
        <dbReference type="ARBA" id="ARBA00022989"/>
    </source>
</evidence>
<keyword evidence="7 8" id="KW-0472">Membrane</keyword>
<keyword evidence="5 8" id="KW-1133">Transmembrane helix</keyword>
<evidence type="ECO:0000256" key="4">
    <source>
        <dbReference type="ARBA" id="ARBA00022723"/>
    </source>
</evidence>
<evidence type="ECO:0000256" key="8">
    <source>
        <dbReference type="SAM" id="Phobius"/>
    </source>
</evidence>
<evidence type="ECO:0000256" key="3">
    <source>
        <dbReference type="ARBA" id="ARBA00022692"/>
    </source>
</evidence>
<dbReference type="Pfam" id="PF01127">
    <property type="entry name" value="Sdh_cyt"/>
    <property type="match status" value="1"/>
</dbReference>
<comment type="subcellular location">
    <subcellularLocation>
        <location evidence="1">Membrane</location>
    </subcellularLocation>
</comment>
<dbReference type="AlphaFoldDB" id="A0A7J3VSC7"/>
<gene>
    <name evidence="9" type="ORF">ENM31_01440</name>
</gene>
<evidence type="ECO:0000256" key="1">
    <source>
        <dbReference type="ARBA" id="ARBA00004370"/>
    </source>
</evidence>
<dbReference type="GO" id="GO:0016020">
    <property type="term" value="C:membrane"/>
    <property type="evidence" value="ECO:0007669"/>
    <property type="project" value="UniProtKB-SubCell"/>
</dbReference>
<dbReference type="InterPro" id="IPR034804">
    <property type="entry name" value="SQR/QFR_C/D"/>
</dbReference>
<keyword evidence="6" id="KW-0408">Iron</keyword>
<keyword evidence="4" id="KW-0479">Metal-binding</keyword>
<keyword evidence="3 8" id="KW-0812">Transmembrane</keyword>
<protein>
    <submittedName>
        <fullName evidence="9">Succinate dehydrogenase</fullName>
    </submittedName>
</protein>
<proteinExistence type="predicted"/>
<dbReference type="Gene3D" id="1.20.1300.10">
    <property type="entry name" value="Fumarate reductase/succinate dehydrogenase, transmembrane subunit"/>
    <property type="match status" value="1"/>
</dbReference>
<dbReference type="InterPro" id="IPR000701">
    <property type="entry name" value="SuccDH_FuR_B_TM-su"/>
</dbReference>
<dbReference type="SUPFAM" id="SSF81343">
    <property type="entry name" value="Fumarate reductase respiratory complex transmembrane subunits"/>
    <property type="match status" value="1"/>
</dbReference>
<evidence type="ECO:0000256" key="6">
    <source>
        <dbReference type="ARBA" id="ARBA00023004"/>
    </source>
</evidence>